<dbReference type="RefSeq" id="WP_284916970.1">
    <property type="nucleotide sequence ID" value="NZ_CP126980.1"/>
</dbReference>
<protein>
    <submittedName>
        <fullName evidence="1">Nuclear transport factor 2 family protein</fullName>
    </submittedName>
</protein>
<gene>
    <name evidence="1" type="ORF">ACTOB_007780</name>
</gene>
<dbReference type="InterPro" id="IPR032710">
    <property type="entry name" value="NTF2-like_dom_sf"/>
</dbReference>
<dbReference type="Proteomes" id="UP001240150">
    <property type="component" value="Chromosome"/>
</dbReference>
<dbReference type="EMBL" id="CP126980">
    <property type="protein sequence ID" value="WIM95655.1"/>
    <property type="molecule type" value="Genomic_DNA"/>
</dbReference>
<keyword evidence="2" id="KW-1185">Reference proteome</keyword>
<organism evidence="1 2">
    <name type="scientific">Actinoplanes oblitus</name>
    <dbReference type="NCBI Taxonomy" id="3040509"/>
    <lineage>
        <taxon>Bacteria</taxon>
        <taxon>Bacillati</taxon>
        <taxon>Actinomycetota</taxon>
        <taxon>Actinomycetes</taxon>
        <taxon>Micromonosporales</taxon>
        <taxon>Micromonosporaceae</taxon>
        <taxon>Actinoplanes</taxon>
    </lineage>
</organism>
<reference evidence="1 2" key="1">
    <citation type="submission" date="2023-06" db="EMBL/GenBank/DDBJ databases">
        <authorList>
            <person name="Yushchuk O."/>
            <person name="Binda E."/>
            <person name="Ruckert-Reed C."/>
            <person name="Fedorenko V."/>
            <person name="Kalinowski J."/>
            <person name="Marinelli F."/>
        </authorList>
    </citation>
    <scope>NUCLEOTIDE SEQUENCE [LARGE SCALE GENOMIC DNA]</scope>
    <source>
        <strain evidence="1 2">NRRL 3884</strain>
    </source>
</reference>
<name>A0ABY8WIS8_9ACTN</name>
<accession>A0ABY8WIS8</accession>
<dbReference type="SUPFAM" id="SSF54427">
    <property type="entry name" value="NTF2-like"/>
    <property type="match status" value="1"/>
</dbReference>
<sequence>MDRVEQFFQTFTALAPEEVGGCFADSFLSADATGARPVSRAEFLRALPRRAAMFAALGVGRAELTRLTSDRLDDNYVLVRTEWAAPRLSGGAPVPMVSSYLLHDDGTRLEIVLYLNHETPLPPRA</sequence>
<evidence type="ECO:0000313" key="1">
    <source>
        <dbReference type="EMBL" id="WIM95655.1"/>
    </source>
</evidence>
<evidence type="ECO:0000313" key="2">
    <source>
        <dbReference type="Proteomes" id="UP001240150"/>
    </source>
</evidence>
<proteinExistence type="predicted"/>